<evidence type="ECO:0000313" key="1">
    <source>
        <dbReference type="EMBL" id="TRB40453.1"/>
    </source>
</evidence>
<dbReference type="Proteomes" id="UP000315164">
    <property type="component" value="Unassembled WGS sequence"/>
</dbReference>
<evidence type="ECO:0000313" key="3">
    <source>
        <dbReference type="Proteomes" id="UP000315164"/>
    </source>
</evidence>
<protein>
    <submittedName>
        <fullName evidence="2">Uncharacterized protein</fullName>
    </submittedName>
</protein>
<dbReference type="EMBL" id="VAJI01000001">
    <property type="protein sequence ID" value="TRB40453.1"/>
    <property type="molecule type" value="Genomic_DNA"/>
</dbReference>
<accession>A0A547ESI9</accession>
<name>A0A547ESI9_MANHA</name>
<reference evidence="3 4" key="1">
    <citation type="journal article" date="2019" name="Vet. Microbiol.">
        <title>Genetic characterization of susceptible and multi-drug resistant Mannheimia haemolytica isolated from high-risk stocker calves prior to and after antimicrobial metaphylaxis.</title>
        <authorList>
            <person name="Snyder E.R."/>
            <person name="Alvarez-Narvaez S."/>
            <person name="Credille B.C."/>
        </authorList>
    </citation>
    <scope>NUCLEOTIDE SEQUENCE [LARGE SCALE GENOMIC DNA]</scope>
    <source>
        <strain evidence="2 3">UGA-R5-128-1</strain>
        <strain evidence="1 4">UGA-R7-163-1</strain>
    </source>
</reference>
<keyword evidence="4" id="KW-1185">Reference proteome</keyword>
<dbReference type="EMBL" id="VAJB01000001">
    <property type="protein sequence ID" value="TRB76284.1"/>
    <property type="molecule type" value="Genomic_DNA"/>
</dbReference>
<evidence type="ECO:0000313" key="4">
    <source>
        <dbReference type="Proteomes" id="UP000318394"/>
    </source>
</evidence>
<comment type="caution">
    <text evidence="2">The sequence shown here is derived from an EMBL/GenBank/DDBJ whole genome shotgun (WGS) entry which is preliminary data.</text>
</comment>
<sequence>MNVGFANGSEGASVASIETGKCFVQKHFSERGECQSAKNSQNLTACLLLKMLQSILIQGIFLIAEGFCHNGSGFFKRKFLAE</sequence>
<evidence type="ECO:0000313" key="2">
    <source>
        <dbReference type="EMBL" id="TRB76284.1"/>
    </source>
</evidence>
<organism evidence="2 3">
    <name type="scientific">Mannheimia haemolytica</name>
    <name type="common">Pasteurella haemolytica</name>
    <dbReference type="NCBI Taxonomy" id="75985"/>
    <lineage>
        <taxon>Bacteria</taxon>
        <taxon>Pseudomonadati</taxon>
        <taxon>Pseudomonadota</taxon>
        <taxon>Gammaproteobacteria</taxon>
        <taxon>Pasteurellales</taxon>
        <taxon>Pasteurellaceae</taxon>
        <taxon>Mannheimia</taxon>
    </lineage>
</organism>
<proteinExistence type="predicted"/>
<dbReference type="Proteomes" id="UP000318394">
    <property type="component" value="Unassembled WGS sequence"/>
</dbReference>
<gene>
    <name evidence="2" type="ORF">FEA53_00445</name>
    <name evidence="1" type="ORF">FEB89_00450</name>
</gene>
<dbReference type="AlphaFoldDB" id="A0A547ESI9"/>